<dbReference type="SUPFAM" id="SSF53271">
    <property type="entry name" value="PRTase-like"/>
    <property type="match status" value="1"/>
</dbReference>
<keyword evidence="14" id="KW-0472">Membrane</keyword>
<dbReference type="GO" id="GO:0005524">
    <property type="term" value="F:ATP binding"/>
    <property type="evidence" value="ECO:0007669"/>
    <property type="project" value="UniProtKB-KW"/>
</dbReference>
<dbReference type="Gene3D" id="3.40.50.300">
    <property type="entry name" value="P-loop containing nucleotide triphosphate hydrolases"/>
    <property type="match status" value="2"/>
</dbReference>
<feature type="region of interest" description="Disordered" evidence="13">
    <location>
        <begin position="1"/>
        <end position="24"/>
    </location>
</feature>
<dbReference type="Pfam" id="PF16124">
    <property type="entry name" value="RecQ_Zn_bind"/>
    <property type="match status" value="1"/>
</dbReference>
<feature type="domain" description="Helicase C-terminal" evidence="16">
    <location>
        <begin position="253"/>
        <end position="399"/>
    </location>
</feature>
<evidence type="ECO:0000259" key="16">
    <source>
        <dbReference type="PROSITE" id="PS51194"/>
    </source>
</evidence>
<dbReference type="GO" id="GO:0043138">
    <property type="term" value="F:3'-5' DNA helicase activity"/>
    <property type="evidence" value="ECO:0007669"/>
    <property type="project" value="UniProtKB-EC"/>
</dbReference>
<proteinExistence type="inferred from homology"/>
<keyword evidence="6" id="KW-0067">ATP-binding</keyword>
<dbReference type="SMART" id="SM00487">
    <property type="entry name" value="DEXDc"/>
    <property type="match status" value="1"/>
</dbReference>
<evidence type="ECO:0000256" key="6">
    <source>
        <dbReference type="ARBA" id="ARBA00022840"/>
    </source>
</evidence>
<comment type="catalytic activity">
    <reaction evidence="9">
        <text>Couples ATP hydrolysis with the unwinding of duplex DNA by translocating in the 3'-5' direction.</text>
        <dbReference type="EC" id="5.6.2.4"/>
    </reaction>
</comment>
<reference evidence="17" key="1">
    <citation type="journal article" name="DNA Res.">
        <title>The physiological potential of anammox bacteria as revealed by their core genome structure.</title>
        <authorList>
            <person name="Okubo T."/>
            <person name="Toyoda A."/>
            <person name="Fukuhara K."/>
            <person name="Uchiyama I."/>
            <person name="Harigaya Y."/>
            <person name="Kuroiwa M."/>
            <person name="Suzuki T."/>
            <person name="Murakami Y."/>
            <person name="Suwa Y."/>
            <person name="Takami H."/>
        </authorList>
    </citation>
    <scope>NUCLEOTIDE SEQUENCE</scope>
    <source>
        <strain evidence="17">317325-2</strain>
    </source>
</reference>
<dbReference type="GO" id="GO:0009378">
    <property type="term" value="F:four-way junction helicase activity"/>
    <property type="evidence" value="ECO:0007669"/>
    <property type="project" value="TreeGrafter"/>
</dbReference>
<feature type="compositionally biased region" description="Basic and acidic residues" evidence="13">
    <location>
        <begin position="1"/>
        <end position="10"/>
    </location>
</feature>
<dbReference type="InterPro" id="IPR001650">
    <property type="entry name" value="Helicase_C-like"/>
</dbReference>
<dbReference type="InterPro" id="IPR029057">
    <property type="entry name" value="PRTase-like"/>
</dbReference>
<dbReference type="EMBL" id="AP021858">
    <property type="protein sequence ID" value="BBO23522.1"/>
    <property type="molecule type" value="Genomic_DNA"/>
</dbReference>
<protein>
    <recommendedName>
        <fullName evidence="11">ATP-dependent DNA helicase RecQ</fullName>
        <ecNumber evidence="10">5.6.2.4</ecNumber>
    </recommendedName>
    <alternativeName>
        <fullName evidence="12">DNA 3'-5' helicase RecQ</fullName>
    </alternativeName>
</protein>
<name>A0A809RUP6_9BACT</name>
<dbReference type="InterPro" id="IPR000836">
    <property type="entry name" value="PRTase_dom"/>
</dbReference>
<dbReference type="GO" id="GO:0030894">
    <property type="term" value="C:replisome"/>
    <property type="evidence" value="ECO:0007669"/>
    <property type="project" value="TreeGrafter"/>
</dbReference>
<dbReference type="EC" id="5.6.2.4" evidence="10"/>
<dbReference type="InterPro" id="IPR014001">
    <property type="entry name" value="Helicase_ATP-bd"/>
</dbReference>
<evidence type="ECO:0000256" key="3">
    <source>
        <dbReference type="ARBA" id="ARBA00022741"/>
    </source>
</evidence>
<evidence type="ECO:0000256" key="10">
    <source>
        <dbReference type="ARBA" id="ARBA00034808"/>
    </source>
</evidence>
<dbReference type="CDD" id="cd06223">
    <property type="entry name" value="PRTases_typeI"/>
    <property type="match status" value="1"/>
</dbReference>
<dbReference type="InterPro" id="IPR032284">
    <property type="entry name" value="RecQ_Zn-bd"/>
</dbReference>
<evidence type="ECO:0000313" key="18">
    <source>
        <dbReference type="Proteomes" id="UP000662873"/>
    </source>
</evidence>
<dbReference type="GO" id="GO:0005737">
    <property type="term" value="C:cytoplasm"/>
    <property type="evidence" value="ECO:0007669"/>
    <property type="project" value="TreeGrafter"/>
</dbReference>
<dbReference type="PROSITE" id="PS51194">
    <property type="entry name" value="HELICASE_CTER"/>
    <property type="match status" value="1"/>
</dbReference>
<dbReference type="PROSITE" id="PS51192">
    <property type="entry name" value="HELICASE_ATP_BIND_1"/>
    <property type="match status" value="1"/>
</dbReference>
<dbReference type="PANTHER" id="PTHR13710:SF105">
    <property type="entry name" value="ATP-DEPENDENT DNA HELICASE Q1"/>
    <property type="match status" value="1"/>
</dbReference>
<dbReference type="InterPro" id="IPR004589">
    <property type="entry name" value="DNA_helicase_ATP-dep_RecQ"/>
</dbReference>
<keyword evidence="2" id="KW-0479">Metal-binding</keyword>
<dbReference type="GO" id="GO:0043590">
    <property type="term" value="C:bacterial nucleoid"/>
    <property type="evidence" value="ECO:0007669"/>
    <property type="project" value="TreeGrafter"/>
</dbReference>
<comment type="similarity">
    <text evidence="1">Belongs to the helicase family. RecQ subfamily.</text>
</comment>
<dbReference type="GO" id="GO:0003677">
    <property type="term" value="F:DNA binding"/>
    <property type="evidence" value="ECO:0007669"/>
    <property type="project" value="UniProtKB-KW"/>
</dbReference>
<dbReference type="SUPFAM" id="SSF52540">
    <property type="entry name" value="P-loop containing nucleoside triphosphate hydrolases"/>
    <property type="match status" value="1"/>
</dbReference>
<dbReference type="AlphaFoldDB" id="A0A809RUP6"/>
<dbReference type="Gene3D" id="3.40.50.2020">
    <property type="match status" value="1"/>
</dbReference>
<keyword evidence="5 17" id="KW-0347">Helicase</keyword>
<dbReference type="InterPro" id="IPR027417">
    <property type="entry name" value="P-loop_NTPase"/>
</dbReference>
<dbReference type="GO" id="GO:0006281">
    <property type="term" value="P:DNA repair"/>
    <property type="evidence" value="ECO:0007669"/>
    <property type="project" value="TreeGrafter"/>
</dbReference>
<dbReference type="InterPro" id="IPR011545">
    <property type="entry name" value="DEAD/DEAH_box_helicase_dom"/>
</dbReference>
<evidence type="ECO:0000256" key="7">
    <source>
        <dbReference type="ARBA" id="ARBA00023125"/>
    </source>
</evidence>
<keyword evidence="14" id="KW-1133">Transmembrane helix</keyword>
<evidence type="ECO:0000256" key="11">
    <source>
        <dbReference type="ARBA" id="ARBA00044535"/>
    </source>
</evidence>
<keyword evidence="7" id="KW-0238">DNA-binding</keyword>
<dbReference type="PANTHER" id="PTHR13710">
    <property type="entry name" value="DNA HELICASE RECQ FAMILY MEMBER"/>
    <property type="match status" value="1"/>
</dbReference>
<organism evidence="17 18">
    <name type="scientific">Candidatus Nitrosymbiomonas proteolyticus</name>
    <dbReference type="NCBI Taxonomy" id="2608984"/>
    <lineage>
        <taxon>Bacteria</taxon>
        <taxon>Bacillati</taxon>
        <taxon>Armatimonadota</taxon>
        <taxon>Armatimonadota incertae sedis</taxon>
        <taxon>Candidatus Nitrosymbiomonas</taxon>
    </lineage>
</organism>
<evidence type="ECO:0000256" key="8">
    <source>
        <dbReference type="ARBA" id="ARBA00023235"/>
    </source>
</evidence>
<evidence type="ECO:0000256" key="9">
    <source>
        <dbReference type="ARBA" id="ARBA00034617"/>
    </source>
</evidence>
<keyword evidence="4" id="KW-0378">Hydrolase</keyword>
<evidence type="ECO:0000256" key="12">
    <source>
        <dbReference type="ARBA" id="ARBA00044550"/>
    </source>
</evidence>
<dbReference type="Gene3D" id="1.10.10.10">
    <property type="entry name" value="Winged helix-like DNA-binding domain superfamily/Winged helix DNA-binding domain"/>
    <property type="match status" value="1"/>
</dbReference>
<evidence type="ECO:0000256" key="4">
    <source>
        <dbReference type="ARBA" id="ARBA00022801"/>
    </source>
</evidence>
<feature type="transmembrane region" description="Helical" evidence="14">
    <location>
        <begin position="675"/>
        <end position="698"/>
    </location>
</feature>
<accession>A0A809RUP6</accession>
<evidence type="ECO:0000256" key="13">
    <source>
        <dbReference type="SAM" id="MobiDB-lite"/>
    </source>
</evidence>
<dbReference type="GO" id="GO:0016787">
    <property type="term" value="F:hydrolase activity"/>
    <property type="evidence" value="ECO:0007669"/>
    <property type="project" value="UniProtKB-KW"/>
</dbReference>
<evidence type="ECO:0000256" key="14">
    <source>
        <dbReference type="SAM" id="Phobius"/>
    </source>
</evidence>
<dbReference type="GO" id="GO:0046872">
    <property type="term" value="F:metal ion binding"/>
    <property type="evidence" value="ECO:0007669"/>
    <property type="project" value="UniProtKB-KW"/>
</dbReference>
<evidence type="ECO:0000313" key="17">
    <source>
        <dbReference type="EMBL" id="BBO23522.1"/>
    </source>
</evidence>
<dbReference type="InterPro" id="IPR036388">
    <property type="entry name" value="WH-like_DNA-bd_sf"/>
</dbReference>
<dbReference type="KEGG" id="npy:NPRO_11170"/>
<sequence>MTLMREDKSVNVRPRKPASAQRPNDRAYCEKLLSKAFGPDARFREGQWEAIEAVLQSGARNLVVQRTGWGKSAVYFLAARLFRRRKEGPTLIVSPLLALMRNQIEMAAKLGLRAVSFTSDNAGEWESCVAELHAGKVDVVLVAPERLSRPEFAETALPYFFERGRLLVIDEAHCLSEWGHDFRPDYRKIVSIASRFPSDASLLATTATATSPVIEDLMSLLGGGWSVQKGDLNRTNLRLLAYRLPSPAARLAWLDEALHKLPEVGVIYSPTIFDAEQTAAWLSHRGHKVLPYHSELPSDERLHAEELFSANQLKALVATSALGMGYDKEDIGFVVHARMPGSVLQYYQQAGRAGRKLRRAIAVLLASEGDRDIQLGFIERGSPPARVFDSIHSLLTREPIPKSELVRLADAPQVQVLHALEILEAQGALLVEDDTLNWRPDASPPDPALFESLRKRRLRELDDMERYIETADCRMSYLLSALGQDPAKDCGQCDRCRNYSSFTPSPDSIEAAAAFLDRELILIRVPKQAPLGAKTKGRRGLLATRKVAEGVALSFYGEPGRGEAVQAGKYVHDEYGDDLLVAALKAIESVGWTPDWITWAPHASQRKALDSFANRLAQSLGIECRGVIEREKRVLPQKENGSEVRQFENVWGRFSVRGEIEGTVLLLDDIVDSGWTLAAISAALVEAGATSVYPLALATSRRRSRRSR</sequence>
<gene>
    <name evidence="17" type="ORF">NPRO_11170</name>
</gene>
<dbReference type="Pfam" id="PF00270">
    <property type="entry name" value="DEAD"/>
    <property type="match status" value="1"/>
</dbReference>
<dbReference type="Proteomes" id="UP000662873">
    <property type="component" value="Chromosome"/>
</dbReference>
<evidence type="ECO:0000256" key="2">
    <source>
        <dbReference type="ARBA" id="ARBA00022723"/>
    </source>
</evidence>
<dbReference type="Pfam" id="PF00271">
    <property type="entry name" value="Helicase_C"/>
    <property type="match status" value="1"/>
</dbReference>
<keyword evidence="8" id="KW-0413">Isomerase</keyword>
<evidence type="ECO:0000256" key="5">
    <source>
        <dbReference type="ARBA" id="ARBA00022806"/>
    </source>
</evidence>
<evidence type="ECO:0000256" key="1">
    <source>
        <dbReference type="ARBA" id="ARBA00005446"/>
    </source>
</evidence>
<dbReference type="NCBIfam" id="TIGR00614">
    <property type="entry name" value="recQ_fam"/>
    <property type="match status" value="1"/>
</dbReference>
<dbReference type="SMART" id="SM00490">
    <property type="entry name" value="HELICc"/>
    <property type="match status" value="1"/>
</dbReference>
<dbReference type="GO" id="GO:0006310">
    <property type="term" value="P:DNA recombination"/>
    <property type="evidence" value="ECO:0007669"/>
    <property type="project" value="InterPro"/>
</dbReference>
<feature type="domain" description="Helicase ATP-binding" evidence="15">
    <location>
        <begin position="52"/>
        <end position="227"/>
    </location>
</feature>
<evidence type="ECO:0000259" key="15">
    <source>
        <dbReference type="PROSITE" id="PS51192"/>
    </source>
</evidence>
<keyword evidence="3" id="KW-0547">Nucleotide-binding</keyword>
<keyword evidence="14" id="KW-0812">Transmembrane</keyword>